<organism evidence="8 9">
    <name type="scientific">Colocasia esculenta</name>
    <name type="common">Wild taro</name>
    <name type="synonym">Arum esculentum</name>
    <dbReference type="NCBI Taxonomy" id="4460"/>
    <lineage>
        <taxon>Eukaryota</taxon>
        <taxon>Viridiplantae</taxon>
        <taxon>Streptophyta</taxon>
        <taxon>Embryophyta</taxon>
        <taxon>Tracheophyta</taxon>
        <taxon>Spermatophyta</taxon>
        <taxon>Magnoliopsida</taxon>
        <taxon>Liliopsida</taxon>
        <taxon>Araceae</taxon>
        <taxon>Aroideae</taxon>
        <taxon>Colocasieae</taxon>
        <taxon>Colocasia</taxon>
    </lineage>
</organism>
<evidence type="ECO:0000256" key="5">
    <source>
        <dbReference type="ARBA" id="ARBA00023242"/>
    </source>
</evidence>
<dbReference type="OrthoDB" id="337270at2759"/>
<evidence type="ECO:0000256" key="6">
    <source>
        <dbReference type="RuleBase" id="RU364146"/>
    </source>
</evidence>
<dbReference type="GO" id="GO:0045944">
    <property type="term" value="P:positive regulation of transcription by RNA polymerase II"/>
    <property type="evidence" value="ECO:0007669"/>
    <property type="project" value="TreeGrafter"/>
</dbReference>
<comment type="subcellular location">
    <subcellularLocation>
        <location evidence="1 6">Nucleus</location>
    </subcellularLocation>
</comment>
<feature type="region of interest" description="Disordered" evidence="7">
    <location>
        <begin position="1"/>
        <end position="67"/>
    </location>
</feature>
<sequence length="247" mass="26701">MGSLGVREGRVEENGDHAKRREQPRRGFLGGLQAMASSQTSAGNGGAITTPSSAATPASDPDDPKQNLNQVINSIQKTLGLLHQLHLTVSSFNSASQLPLLQRLNALVTELDTMQKLADNCNIQVPMEILNLIDDGKNPDEFTRDVINSCITKNQVTKGKTDAFKVRSTLVFSLHPVFDKCYCAAVRPGRTIAVAVGSRSNGRYGARNGGSRSTASRPRYGAGAYKSPRQRERERVGMESNMKMSGV</sequence>
<dbReference type="PANTHER" id="PTHR13345:SF14">
    <property type="entry name" value="MEDIATOR OF RNA POLYMERASE II TRANSCRIPTION SUBUNIT 10A-RELATED"/>
    <property type="match status" value="1"/>
</dbReference>
<comment type="function">
    <text evidence="6">Component of the Mediator complex, a coactivator involved in the regulated transcription of nearly all RNA polymerase II-dependent genes. Mediator functions as a bridge to convey information from gene-specific regulatory proteins to the basal RNA polymerase II transcription machinery. Mediator is recruited to promoters by direct interactions with regulatory proteins and serves as a scaffold for the assembly of a functional preinitiation complex with RNA polymerase II and the general transcription factors.</text>
</comment>
<dbReference type="GO" id="GO:0003712">
    <property type="term" value="F:transcription coregulator activity"/>
    <property type="evidence" value="ECO:0007669"/>
    <property type="project" value="InterPro"/>
</dbReference>
<evidence type="ECO:0000256" key="3">
    <source>
        <dbReference type="ARBA" id="ARBA00023015"/>
    </source>
</evidence>
<dbReference type="Proteomes" id="UP000652761">
    <property type="component" value="Unassembled WGS sequence"/>
</dbReference>
<comment type="subunit">
    <text evidence="6">Component of the Mediator complex.</text>
</comment>
<dbReference type="AlphaFoldDB" id="A0A843WXM3"/>
<keyword evidence="5 6" id="KW-0539">Nucleus</keyword>
<evidence type="ECO:0000256" key="2">
    <source>
        <dbReference type="ARBA" id="ARBA00005389"/>
    </source>
</evidence>
<proteinExistence type="inferred from homology"/>
<evidence type="ECO:0000313" key="9">
    <source>
        <dbReference type="Proteomes" id="UP000652761"/>
    </source>
</evidence>
<dbReference type="GO" id="GO:0016592">
    <property type="term" value="C:mediator complex"/>
    <property type="evidence" value="ECO:0007669"/>
    <property type="project" value="InterPro"/>
</dbReference>
<dbReference type="EMBL" id="NMUH01006401">
    <property type="protein sequence ID" value="MQM15179.1"/>
    <property type="molecule type" value="Genomic_DNA"/>
</dbReference>
<feature type="compositionally biased region" description="Basic and acidic residues" evidence="7">
    <location>
        <begin position="7"/>
        <end position="25"/>
    </location>
</feature>
<comment type="caution">
    <text evidence="8">The sequence shown here is derived from an EMBL/GenBank/DDBJ whole genome shotgun (WGS) entry which is preliminary data.</text>
</comment>
<keyword evidence="6" id="KW-0010">Activator</keyword>
<feature type="region of interest" description="Disordered" evidence="7">
    <location>
        <begin position="203"/>
        <end position="247"/>
    </location>
</feature>
<keyword evidence="9" id="KW-1185">Reference proteome</keyword>
<accession>A0A843WXM3</accession>
<dbReference type="PANTHER" id="PTHR13345">
    <property type="entry name" value="MEDIATOR OF RNA POLYMERASE II TRANSCRIPTION SUBUNIT 10"/>
    <property type="match status" value="1"/>
</dbReference>
<keyword evidence="3 6" id="KW-0805">Transcription regulation</keyword>
<dbReference type="InterPro" id="IPR019145">
    <property type="entry name" value="Mediator_Med10"/>
</dbReference>
<evidence type="ECO:0000256" key="4">
    <source>
        <dbReference type="ARBA" id="ARBA00023163"/>
    </source>
</evidence>
<protein>
    <recommendedName>
        <fullName evidence="6">Mediator of RNA polymerase II transcription subunit 10</fullName>
    </recommendedName>
    <alternativeName>
        <fullName evidence="6">Mediator complex subunit 10</fullName>
    </alternativeName>
</protein>
<gene>
    <name evidence="6" type="primary">MED10</name>
    <name evidence="8" type="ORF">Taro_048117</name>
</gene>
<name>A0A843WXM3_COLES</name>
<comment type="similarity">
    <text evidence="2 6">Belongs to the Mediator complex subunit 10 family.</text>
</comment>
<evidence type="ECO:0000256" key="7">
    <source>
        <dbReference type="SAM" id="MobiDB-lite"/>
    </source>
</evidence>
<reference evidence="8" key="1">
    <citation type="submission" date="2017-07" db="EMBL/GenBank/DDBJ databases">
        <title>Taro Niue Genome Assembly and Annotation.</title>
        <authorList>
            <person name="Atibalentja N."/>
            <person name="Keating K."/>
            <person name="Fields C.J."/>
        </authorList>
    </citation>
    <scope>NUCLEOTIDE SEQUENCE</scope>
    <source>
        <strain evidence="8">Niue_2</strain>
        <tissue evidence="8">Leaf</tissue>
    </source>
</reference>
<dbReference type="Pfam" id="PF09748">
    <property type="entry name" value="Med10"/>
    <property type="match status" value="1"/>
</dbReference>
<keyword evidence="4 6" id="KW-0804">Transcription</keyword>
<feature type="compositionally biased region" description="Low complexity" evidence="7">
    <location>
        <begin position="49"/>
        <end position="59"/>
    </location>
</feature>
<evidence type="ECO:0000313" key="8">
    <source>
        <dbReference type="EMBL" id="MQM15179.1"/>
    </source>
</evidence>
<evidence type="ECO:0000256" key="1">
    <source>
        <dbReference type="ARBA" id="ARBA00004123"/>
    </source>
</evidence>